<reference evidence="1" key="1">
    <citation type="journal article" date="2003" name="Genome Biol.">
        <title>An integrated gene annotation and transcriptional profiling approach towards the full gene content of the Drosophila genome.</title>
        <authorList>
            <person name="Hild M."/>
            <person name="Beckmann B."/>
            <person name="Haas S.A."/>
            <person name="Koch B."/>
            <person name="Solovyev V."/>
            <person name="Busold C."/>
            <person name="Fellenberg K."/>
            <person name="Boutros M."/>
            <person name="Vingron M."/>
            <person name="Sauer F."/>
            <person name="Hoheisel J.D."/>
            <person name="Paro R."/>
        </authorList>
    </citation>
    <scope>NUCLEOTIDE SEQUENCE</scope>
</reference>
<protein>
    <submittedName>
        <fullName evidence="1">HDC09864</fullName>
    </submittedName>
</protein>
<dbReference type="EMBL" id="BK002102">
    <property type="protein sequence ID" value="DAA02947.1"/>
    <property type="molecule type" value="Genomic_DNA"/>
</dbReference>
<gene>
    <name evidence="1" type="ORF">HDC09864</name>
</gene>
<proteinExistence type="predicted"/>
<sequence>MPKMRIIQTECPCGMEWATVTGHRMQINLWTAAAAAAASGSFHRPVSTFCIFKSKLRMVEPGGVPSSPVAVQLKSLGLKLDRNHQISHRSPATIPARGGAATNLIAPIPALIAHTRARMASFGRRNVLIKYLNYSYSYSNSYIVDAPHRSFITRISLESAKFKDAARTARTSTSYPIRGPASQDIEHFLV</sequence>
<dbReference type="AlphaFoldDB" id="Q6ILB4"/>
<name>Q6ILB4_DROME</name>
<accession>Q6ILB4</accession>
<organism evidence="1">
    <name type="scientific">Drosophila melanogaster</name>
    <name type="common">Fruit fly</name>
    <dbReference type="NCBI Taxonomy" id="7227"/>
    <lineage>
        <taxon>Eukaryota</taxon>
        <taxon>Metazoa</taxon>
        <taxon>Ecdysozoa</taxon>
        <taxon>Arthropoda</taxon>
        <taxon>Hexapoda</taxon>
        <taxon>Insecta</taxon>
        <taxon>Pterygota</taxon>
        <taxon>Neoptera</taxon>
        <taxon>Endopterygota</taxon>
        <taxon>Diptera</taxon>
        <taxon>Brachycera</taxon>
        <taxon>Muscomorpha</taxon>
        <taxon>Ephydroidea</taxon>
        <taxon>Drosophilidae</taxon>
        <taxon>Drosophila</taxon>
        <taxon>Sophophora</taxon>
    </lineage>
</organism>
<evidence type="ECO:0000313" key="1">
    <source>
        <dbReference type="EMBL" id="DAA02947.1"/>
    </source>
</evidence>